<evidence type="ECO:0000256" key="1">
    <source>
        <dbReference type="ARBA" id="ARBA00022527"/>
    </source>
</evidence>
<dbReference type="Gene3D" id="3.30.565.10">
    <property type="entry name" value="Histidine kinase-like ATPase, C-terminal domain"/>
    <property type="match status" value="1"/>
</dbReference>
<accession>A0A919KD20</accession>
<dbReference type="InterPro" id="IPR050267">
    <property type="entry name" value="Anti-sigma-factor_SerPK"/>
</dbReference>
<dbReference type="InterPro" id="IPR025847">
    <property type="entry name" value="MEDS_domain"/>
</dbReference>
<comment type="caution">
    <text evidence="4">The sequence shown here is derived from an EMBL/GenBank/DDBJ whole genome shotgun (WGS) entry which is preliminary data.</text>
</comment>
<organism evidence="4 5">
    <name type="scientific">Paractinoplanes rishiriensis</name>
    <dbReference type="NCBI Taxonomy" id="1050105"/>
    <lineage>
        <taxon>Bacteria</taxon>
        <taxon>Bacillati</taxon>
        <taxon>Actinomycetota</taxon>
        <taxon>Actinomycetes</taxon>
        <taxon>Micromonosporales</taxon>
        <taxon>Micromonosporaceae</taxon>
        <taxon>Paractinoplanes</taxon>
    </lineage>
</organism>
<reference evidence="4" key="1">
    <citation type="submission" date="2021-01" db="EMBL/GenBank/DDBJ databases">
        <title>Whole genome shotgun sequence of Actinoplanes rishiriensis NBRC 108556.</title>
        <authorList>
            <person name="Komaki H."/>
            <person name="Tamura T."/>
        </authorList>
    </citation>
    <scope>NUCLEOTIDE SEQUENCE</scope>
    <source>
        <strain evidence="4">NBRC 108556</strain>
    </source>
</reference>
<dbReference type="PANTHER" id="PTHR35526">
    <property type="entry name" value="ANTI-SIGMA-F FACTOR RSBW-RELATED"/>
    <property type="match status" value="1"/>
</dbReference>
<dbReference type="RefSeq" id="WP_203790580.1">
    <property type="nucleotide sequence ID" value="NZ_BOMV01000110.1"/>
</dbReference>
<evidence type="ECO:0000313" key="4">
    <source>
        <dbReference type="EMBL" id="GIF01712.1"/>
    </source>
</evidence>
<dbReference type="InterPro" id="IPR036890">
    <property type="entry name" value="HATPase_C_sf"/>
</dbReference>
<feature type="domain" description="MEDS" evidence="3">
    <location>
        <begin position="14"/>
        <end position="156"/>
    </location>
</feature>
<keyword evidence="1" id="KW-0418">Kinase</keyword>
<sequence length="316" mass="33433">MRTGAAAGHEGYFHEAVYYSSDEELLAVLVPFLVGGCAAGEPTLALGGRNADLVRSALPARVPVDFLAGGAVYARPSGAIRSYRRLLADHVAAGAHQIRIVGELPPTAFGTTWDWWSRYESAINHAYDDFPLWSMCAYDRRTTPPEKLLEVARTHPRTAHPDGSHPLSTAYTDPVSYLSESRPGSADPVQAMPPAVVLAAPGPAAARAAVCAAATGVVTPDDLDDLLVAVSEVITNAMVHGRDPVEMRLWTGTDRVVVTVRDGGAGPKDPFAGLLPATDRATGGRGLWIVHQSCNHVTTELSPDGFALRLTAGNPD</sequence>
<evidence type="ECO:0000259" key="2">
    <source>
        <dbReference type="Pfam" id="PF13581"/>
    </source>
</evidence>
<dbReference type="InterPro" id="IPR047718">
    <property type="entry name" value="RsbA-like_anti_sig"/>
</dbReference>
<keyword evidence="1" id="KW-0808">Transferase</keyword>
<keyword evidence="1" id="KW-0723">Serine/threonine-protein kinase</keyword>
<protein>
    <submittedName>
        <fullName evidence="4">Uncharacterized protein</fullName>
    </submittedName>
</protein>
<dbReference type="Proteomes" id="UP000636960">
    <property type="component" value="Unassembled WGS sequence"/>
</dbReference>
<proteinExistence type="predicted"/>
<dbReference type="GO" id="GO:0004674">
    <property type="term" value="F:protein serine/threonine kinase activity"/>
    <property type="evidence" value="ECO:0007669"/>
    <property type="project" value="UniProtKB-KW"/>
</dbReference>
<dbReference type="EMBL" id="BOMV01000110">
    <property type="protein sequence ID" value="GIF01712.1"/>
    <property type="molecule type" value="Genomic_DNA"/>
</dbReference>
<name>A0A919KD20_9ACTN</name>
<dbReference type="PANTHER" id="PTHR35526:SF3">
    <property type="entry name" value="ANTI-SIGMA-F FACTOR RSBW"/>
    <property type="match status" value="1"/>
</dbReference>
<keyword evidence="5" id="KW-1185">Reference proteome</keyword>
<evidence type="ECO:0000259" key="3">
    <source>
        <dbReference type="Pfam" id="PF14417"/>
    </source>
</evidence>
<evidence type="ECO:0000313" key="5">
    <source>
        <dbReference type="Proteomes" id="UP000636960"/>
    </source>
</evidence>
<dbReference type="SUPFAM" id="SSF55874">
    <property type="entry name" value="ATPase domain of HSP90 chaperone/DNA topoisomerase II/histidine kinase"/>
    <property type="match status" value="1"/>
</dbReference>
<dbReference type="AlphaFoldDB" id="A0A919KD20"/>
<dbReference type="Pfam" id="PF14417">
    <property type="entry name" value="MEDS"/>
    <property type="match status" value="1"/>
</dbReference>
<dbReference type="InterPro" id="IPR003594">
    <property type="entry name" value="HATPase_dom"/>
</dbReference>
<dbReference type="CDD" id="cd16936">
    <property type="entry name" value="HATPase_RsbW-like"/>
    <property type="match status" value="1"/>
</dbReference>
<feature type="domain" description="Histidine kinase/HSP90-like ATPase" evidence="2">
    <location>
        <begin position="204"/>
        <end position="311"/>
    </location>
</feature>
<gene>
    <name evidence="4" type="ORF">Ari01nite_91760</name>
</gene>
<dbReference type="NCBIfam" id="NF041045">
    <property type="entry name" value="RsbA_anti_sig"/>
    <property type="match status" value="1"/>
</dbReference>
<dbReference type="Pfam" id="PF13581">
    <property type="entry name" value="HATPase_c_2"/>
    <property type="match status" value="1"/>
</dbReference>